<keyword evidence="1" id="KW-0732">Signal</keyword>
<evidence type="ECO:0000259" key="2">
    <source>
        <dbReference type="PROSITE" id="PS50022"/>
    </source>
</evidence>
<gene>
    <name evidence="3" type="ORF">FB389_1684</name>
</gene>
<dbReference type="AlphaFoldDB" id="A0A542SQT7"/>
<dbReference type="Pfam" id="PF00754">
    <property type="entry name" value="F5_F8_type_C"/>
    <property type="match status" value="1"/>
</dbReference>
<evidence type="ECO:0000256" key="1">
    <source>
        <dbReference type="SAM" id="SignalP"/>
    </source>
</evidence>
<dbReference type="SUPFAM" id="SSF49785">
    <property type="entry name" value="Galactose-binding domain-like"/>
    <property type="match status" value="2"/>
</dbReference>
<feature type="domain" description="F5/8 type C" evidence="2">
    <location>
        <begin position="737"/>
        <end position="871"/>
    </location>
</feature>
<dbReference type="Gene3D" id="2.60.120.260">
    <property type="entry name" value="Galactose-binding domain-like"/>
    <property type="match status" value="2"/>
</dbReference>
<sequence>MGAVIALGCAGSLLAPTTAGAISADQIVTGGVASFESSPVPAFGVAGSTTFDWVQRAQAFDDLAYDWTNRGDFTTIMEDSTAYNMDPGESSFKMPAYWGDDRIQRLGPNNGDGYQESVTQFSSIISGTLIGIDKSNQTCNKPNLPSGVTTCNYVDMMRTFVHQGIGVAGNTPLLGKTGDGKDIPGTRDGWYQFLPNVLYYAMGSMYPDATDMDQILRGIADNYDAMVRQIGGANADFNMQDYDFEEMKPIINAGWNQATDIGAATAAVLIWAHDHFGDAKYLQTAKWTMDAMDRSSENRYYEIITMLLPYLAARMNAMHGTNYDVAKYFQWLQYDTVARNGWGTIGGFRSAGTSPLRWASRTVSGLSGSLSDTGFDGDSSTRGYAFAMNSFVTTWLAAAAKYDTQYANTVGRWLLNVNTSARWFFADQVDANQQEGVISTQQTGQPGSSTGWKTDKRAGAIAYEGLQPHSGVGILATADVTHPERSGGWNLGPDSTNLGLYGSGWIGFMSVIKPTNVADVLRTDLNALDHFGNNAYPTSLIYNPTGSVAQVQIPLTGSRDLYDAVTGSYLARGASGQATVPVPAGGSIVLVELPAGATLSAEGHTISANGEPIAYDVTPSRDLARDADVVVSPTGLSAATAASIVDGDFTTGWATTTTQVQNVVLDLGAEHSVGSALVAWGATHPATYAIATSTNGSSWTTATQVSSLGGRETATFTPRKARYVRVTIPIGTFDLRAIEVHLGDLARSARVEVSSTANTHHVGANLTDGSRFTRWESAATDAQNARIDLRGTQQIGAVRINWEGAYGRDFRIETSLDGANWTVAKTITGGTGGDQTITLPEGTQGRYVRFVGVQRGTEWSYSIWDFEVYGATGVTRVGDITLGDIGSGGVIAGGTLPIVGSGFTPGESITLAWQGGASSQVTADSTGAFTAEVVVPSITGEHTLTVTGMSSGVERSITVTVTPTAEVSVPTATVLRLSSSTVVADAKRPVVAEVSVTSSGSGTPAGTVVITESGREIAHGTVVAGAAEVTIPSSLAIGDHALTAEFRSADTGRWRDSRSATKVLAVDKARVTTRVVIGKAKVGKKTAATVRVTSTGTWRGGRVTLTGWGETRKVTVPASGLARIKLPALKKSGKRTLVARTVATARQSASTQRQRISVLKAKPKVKISVKRSGGIASFRITVVKPKGVSATGRAAVSVNGKRVTTVRVSKRGKAKSATIAIRGRAKVAVKFTGNKALRTVTKTVAVRALR</sequence>
<feature type="signal peptide" evidence="1">
    <location>
        <begin position="1"/>
        <end position="21"/>
    </location>
</feature>
<feature type="domain" description="F5/8 type C" evidence="2">
    <location>
        <begin position="608"/>
        <end position="726"/>
    </location>
</feature>
<organism evidence="3 4">
    <name type="scientific">Rarobacter incanus</name>
    <dbReference type="NCBI Taxonomy" id="153494"/>
    <lineage>
        <taxon>Bacteria</taxon>
        <taxon>Bacillati</taxon>
        <taxon>Actinomycetota</taxon>
        <taxon>Actinomycetes</taxon>
        <taxon>Micrococcales</taxon>
        <taxon>Rarobacteraceae</taxon>
        <taxon>Rarobacter</taxon>
    </lineage>
</organism>
<dbReference type="InterPro" id="IPR000421">
    <property type="entry name" value="FA58C"/>
</dbReference>
<evidence type="ECO:0000313" key="3">
    <source>
        <dbReference type="EMBL" id="TQK76979.1"/>
    </source>
</evidence>
<reference evidence="3 4" key="1">
    <citation type="submission" date="2019-06" db="EMBL/GenBank/DDBJ databases">
        <title>Sequencing the genomes of 1000 actinobacteria strains.</title>
        <authorList>
            <person name="Klenk H.-P."/>
        </authorList>
    </citation>
    <scope>NUCLEOTIDE SEQUENCE [LARGE SCALE GENOMIC DNA]</scope>
    <source>
        <strain evidence="3 4">DSM 10596</strain>
    </source>
</reference>
<accession>A0A542SQT7</accession>
<protein>
    <submittedName>
        <fullName evidence="3">Ig-like domain-containing protein</fullName>
    </submittedName>
</protein>
<name>A0A542SQT7_9MICO</name>
<comment type="caution">
    <text evidence="3">The sequence shown here is derived from an EMBL/GenBank/DDBJ whole genome shotgun (WGS) entry which is preliminary data.</text>
</comment>
<feature type="chain" id="PRO_5022014914" evidence="1">
    <location>
        <begin position="22"/>
        <end position="1250"/>
    </location>
</feature>
<keyword evidence="4" id="KW-1185">Reference proteome</keyword>
<dbReference type="PROSITE" id="PS50022">
    <property type="entry name" value="FA58C_3"/>
    <property type="match status" value="2"/>
</dbReference>
<proteinExistence type="predicted"/>
<dbReference type="Proteomes" id="UP000316181">
    <property type="component" value="Unassembled WGS sequence"/>
</dbReference>
<dbReference type="Pfam" id="PF22633">
    <property type="entry name" value="F5_F8_type_C_2"/>
    <property type="match status" value="1"/>
</dbReference>
<dbReference type="InterPro" id="IPR008979">
    <property type="entry name" value="Galactose-bd-like_sf"/>
</dbReference>
<dbReference type="EMBL" id="VFNV01000001">
    <property type="protein sequence ID" value="TQK76979.1"/>
    <property type="molecule type" value="Genomic_DNA"/>
</dbReference>
<evidence type="ECO:0000313" key="4">
    <source>
        <dbReference type="Proteomes" id="UP000316181"/>
    </source>
</evidence>